<feature type="region of interest" description="Disordered" evidence="1">
    <location>
        <begin position="408"/>
        <end position="489"/>
    </location>
</feature>
<feature type="region of interest" description="Disordered" evidence="1">
    <location>
        <begin position="37"/>
        <end position="61"/>
    </location>
</feature>
<accession>A0A6G0HYV5</accession>
<feature type="compositionally biased region" description="Acidic residues" evidence="1">
    <location>
        <begin position="165"/>
        <end position="175"/>
    </location>
</feature>
<keyword evidence="3" id="KW-1185">Reference proteome</keyword>
<proteinExistence type="predicted"/>
<reference evidence="2 3" key="1">
    <citation type="submission" date="2019-07" db="EMBL/GenBank/DDBJ databases">
        <title>Chromosome genome assembly for large yellow croaker.</title>
        <authorList>
            <person name="Xiao S."/>
        </authorList>
    </citation>
    <scope>NUCLEOTIDE SEQUENCE [LARGE SCALE GENOMIC DNA]</scope>
    <source>
        <strain evidence="2">JMULYC20181020</strain>
        <tissue evidence="2">Muscle</tissue>
    </source>
</reference>
<feature type="region of interest" description="Disordered" evidence="1">
    <location>
        <begin position="96"/>
        <end position="235"/>
    </location>
</feature>
<comment type="caution">
    <text evidence="2">The sequence shown here is derived from an EMBL/GenBank/DDBJ whole genome shotgun (WGS) entry which is preliminary data.</text>
</comment>
<feature type="compositionally biased region" description="Polar residues" evidence="1">
    <location>
        <begin position="105"/>
        <end position="115"/>
    </location>
</feature>
<feature type="compositionally biased region" description="Basic and acidic residues" evidence="1">
    <location>
        <begin position="358"/>
        <end position="379"/>
    </location>
</feature>
<protein>
    <submittedName>
        <fullName evidence="2">Uncharacterized protein</fullName>
    </submittedName>
</protein>
<gene>
    <name evidence="2" type="ORF">D5F01_LYC17598</name>
</gene>
<feature type="compositionally biased region" description="Polar residues" evidence="1">
    <location>
        <begin position="37"/>
        <end position="48"/>
    </location>
</feature>
<feature type="compositionally biased region" description="Basic and acidic residues" evidence="1">
    <location>
        <begin position="206"/>
        <end position="224"/>
    </location>
</feature>
<evidence type="ECO:0000313" key="3">
    <source>
        <dbReference type="Proteomes" id="UP000424527"/>
    </source>
</evidence>
<evidence type="ECO:0000256" key="1">
    <source>
        <dbReference type="SAM" id="MobiDB-lite"/>
    </source>
</evidence>
<evidence type="ECO:0000313" key="2">
    <source>
        <dbReference type="EMBL" id="KAE8284267.1"/>
    </source>
</evidence>
<name>A0A6G0HYV5_LARCR</name>
<feature type="region of interest" description="Disordered" evidence="1">
    <location>
        <begin position="358"/>
        <end position="392"/>
    </location>
</feature>
<dbReference type="Proteomes" id="UP000424527">
    <property type="component" value="Unassembled WGS sequence"/>
</dbReference>
<sequence>MDDGSPASTVERTFWTVWNYITGAVSRFFRPEPTNVVRNDPNTLQESAIDSKPAKSGQTEGDAIAREVDEEQHLATVSVSSLSQAVVAWERCTTDIDLGPDEGSVQYQTQLSTGSEGKEPEEDEGMREELFGQKRSDEAETLITGCTKENEQEENSVQNTHGQDETQENDEYEEDVNSRSLSLTGDAVSKYVEETGNKAGAEEETERVMTPDDHQKMDDTMTKEEEGDEDEDKECLEEEDIEVKLCMIKDLSLEEEGNMCIEETRVQRGEVDTALMLEEVENSDGVLLLASENENKPDEGAKQAENQPSVCEELPADHGDFMGEPILTSLHVELQMACNKSAIVSEDELIVVPQEHAMAHRGESEKAEDAKKKEDESTLREQGTVFQEERANEAANKQIIYEVLKQEDDIKSVKEDSQEKQISTGHVTCSEEEVVQNAQTELHTTEFADGDQEDVAKDTEGQTKTQTDDAETESNGDVIDVKMTTQMSL</sequence>
<feature type="compositionally biased region" description="Basic and acidic residues" evidence="1">
    <location>
        <begin position="408"/>
        <end position="419"/>
    </location>
</feature>
<organism evidence="2 3">
    <name type="scientific">Larimichthys crocea</name>
    <name type="common">Large yellow croaker</name>
    <name type="synonym">Pseudosciaena crocea</name>
    <dbReference type="NCBI Taxonomy" id="215358"/>
    <lineage>
        <taxon>Eukaryota</taxon>
        <taxon>Metazoa</taxon>
        <taxon>Chordata</taxon>
        <taxon>Craniata</taxon>
        <taxon>Vertebrata</taxon>
        <taxon>Euteleostomi</taxon>
        <taxon>Actinopterygii</taxon>
        <taxon>Neopterygii</taxon>
        <taxon>Teleostei</taxon>
        <taxon>Neoteleostei</taxon>
        <taxon>Acanthomorphata</taxon>
        <taxon>Eupercaria</taxon>
        <taxon>Sciaenidae</taxon>
        <taxon>Larimichthys</taxon>
    </lineage>
</organism>
<feature type="compositionally biased region" description="Basic and acidic residues" evidence="1">
    <location>
        <begin position="127"/>
        <end position="138"/>
    </location>
</feature>
<dbReference type="AlphaFoldDB" id="A0A6G0HYV5"/>
<dbReference type="EMBL" id="REGW02000017">
    <property type="protein sequence ID" value="KAE8284267.1"/>
    <property type="molecule type" value="Genomic_DNA"/>
</dbReference>
<feature type="compositionally biased region" description="Acidic residues" evidence="1">
    <location>
        <begin position="225"/>
        <end position="235"/>
    </location>
</feature>